<dbReference type="InterPro" id="IPR039600">
    <property type="entry name" value="TANGO6/Rtp1"/>
</dbReference>
<evidence type="ECO:0000256" key="1">
    <source>
        <dbReference type="ARBA" id="ARBA00005724"/>
    </source>
</evidence>
<keyword evidence="5" id="KW-1185">Reference proteome</keyword>
<organism evidence="4 5">
    <name type="scientific">Phlebotomus papatasi</name>
    <name type="common">Sandfly</name>
    <dbReference type="NCBI Taxonomy" id="29031"/>
    <lineage>
        <taxon>Eukaryota</taxon>
        <taxon>Metazoa</taxon>
        <taxon>Ecdysozoa</taxon>
        <taxon>Arthropoda</taxon>
        <taxon>Hexapoda</taxon>
        <taxon>Insecta</taxon>
        <taxon>Pterygota</taxon>
        <taxon>Neoptera</taxon>
        <taxon>Endopterygota</taxon>
        <taxon>Diptera</taxon>
        <taxon>Nematocera</taxon>
        <taxon>Psychodoidea</taxon>
        <taxon>Psychodidae</taxon>
        <taxon>Phlebotomus</taxon>
        <taxon>Phlebotomus</taxon>
    </lineage>
</organism>
<evidence type="ECO:0000259" key="3">
    <source>
        <dbReference type="Pfam" id="PF10363"/>
    </source>
</evidence>
<dbReference type="Pfam" id="PF10363">
    <property type="entry name" value="RTP1_C1"/>
    <property type="match status" value="1"/>
</dbReference>
<comment type="similarity">
    <text evidence="1">Belongs to the Tango6 family.</text>
</comment>
<evidence type="ECO:0000313" key="4">
    <source>
        <dbReference type="EnsemblMetazoa" id="PPAI001434-PA"/>
    </source>
</evidence>
<dbReference type="InterPro" id="IPR011989">
    <property type="entry name" value="ARM-like"/>
</dbReference>
<feature type="domain" description="RNA polymerase II assembly factor Rtp1 C-terminal" evidence="2">
    <location>
        <begin position="747"/>
        <end position="778"/>
    </location>
</feature>
<dbReference type="PANTHER" id="PTHR20959">
    <property type="entry name" value="TRANSPORT AND GOLGI ORGANIZATION PROTEIN 6 FAMILY MEMBER"/>
    <property type="match status" value="1"/>
</dbReference>
<dbReference type="SUPFAM" id="SSF48371">
    <property type="entry name" value="ARM repeat"/>
    <property type="match status" value="1"/>
</dbReference>
<name>A0A1B0D261_PHLPP</name>
<dbReference type="VEuPathDB" id="VectorBase:PPAPM1_010709"/>
<reference evidence="4" key="1">
    <citation type="submission" date="2022-08" db="UniProtKB">
        <authorList>
            <consortium name="EnsemblMetazoa"/>
        </authorList>
    </citation>
    <scope>IDENTIFICATION</scope>
    <source>
        <strain evidence="4">Israel</strain>
    </source>
</reference>
<dbReference type="Proteomes" id="UP000092462">
    <property type="component" value="Unassembled WGS sequence"/>
</dbReference>
<feature type="domain" description="RNA polymerase II assembly factor Rtp1 C-terminal" evidence="3">
    <location>
        <begin position="548"/>
        <end position="655"/>
    </location>
</feature>
<dbReference type="GO" id="GO:0009306">
    <property type="term" value="P:protein secretion"/>
    <property type="evidence" value="ECO:0007669"/>
    <property type="project" value="TreeGrafter"/>
</dbReference>
<dbReference type="PANTHER" id="PTHR20959:SF1">
    <property type="entry name" value="TRANSPORT AND GOLGI ORGANIZATION PROTEIN 6 HOMOLOG"/>
    <property type="match status" value="1"/>
</dbReference>
<accession>A0A1B0D261</accession>
<evidence type="ECO:0000313" key="5">
    <source>
        <dbReference type="Proteomes" id="UP000092462"/>
    </source>
</evidence>
<dbReference type="AlphaFoldDB" id="A0A1B0D261"/>
<dbReference type="EMBL" id="AJVK01002755">
    <property type="status" value="NOT_ANNOTATED_CDS"/>
    <property type="molecule type" value="Genomic_DNA"/>
</dbReference>
<dbReference type="InterPro" id="IPR016024">
    <property type="entry name" value="ARM-type_fold"/>
</dbReference>
<proteinExistence type="inferred from homology"/>
<dbReference type="InterPro" id="IPR019414">
    <property type="entry name" value="Rtp1_C2"/>
</dbReference>
<dbReference type="Pfam" id="PF10304">
    <property type="entry name" value="RTP1_C2"/>
    <property type="match status" value="1"/>
</dbReference>
<dbReference type="VEuPathDB" id="VectorBase:PPAI001434"/>
<dbReference type="Gene3D" id="1.25.10.10">
    <property type="entry name" value="Leucine-rich Repeat Variant"/>
    <property type="match status" value="1"/>
</dbReference>
<evidence type="ECO:0008006" key="6">
    <source>
        <dbReference type="Google" id="ProtNLM"/>
    </source>
</evidence>
<protein>
    <recommendedName>
        <fullName evidence="6">RNA polymerase II assembly factor Rtp1 C-terminal domain-containing protein</fullName>
    </recommendedName>
</protein>
<evidence type="ECO:0000259" key="2">
    <source>
        <dbReference type="Pfam" id="PF10304"/>
    </source>
</evidence>
<dbReference type="InterPro" id="IPR019451">
    <property type="entry name" value="Rtp1_C1"/>
</dbReference>
<dbReference type="EnsemblMetazoa" id="PPAI001434-RA">
    <property type="protein sequence ID" value="PPAI001434-PA"/>
    <property type="gene ID" value="PPAI001434"/>
</dbReference>
<sequence>MMLSKSENDWIYLGLMDLINGLSGSFPETMRNILNKVGITIKINTTANVALEFIEECAWTIERVLRMKNFSVDRPLDDVYLHQLCSLVFLKATRESCAILSEKNLLCNSEEVLKQEKFMKYLIILTGLPGEFAQVCHRELMRQLQLPGGFRSLATNIVLSDGDNSPQWKKCETLSKIVSIPGHGAPFYRFIVQEIANVARDSIEKGEDPLVEASIACLNALHGAKINGVKARVEDVYVGAVKKLSNPEESLTGLVLLDHKSLDCLLKVNSRAFRSSVSGAKSKILVGILPLLFELHAKFPDNSQPQEILQDLIVYCLANRTDEERDKLIEIFLFGDSHPNLLKLHPRIVVREVSKDEFAVQLGPDGDPQESDSAGNLMKILKKSNHNLLTYKVFKHLLRLFEECLKDRDQKPKLDLLEAEDIEQVLSETFKRRTLLILSLSELISFQPIHFLLKENPQDIVPFVLGAFRREADKDITNDVDTETVIILMSIFREFVTSQRAESFHNELRELLKKIKLRTPKEISQYIDIFLEEIAGESKSFSVKSKFQEARLLCDEKMPHIRVYGMTEMIKLIEQKDVETLANLHSTFHIVLQYLTDEDSYTFLTCIRLLVLLTMHLDESALDTLVLEYENQDKDIDFRLKLGEAIVKIMEGLGPMAFKFKGILINCFLRGTRNVHEEFRTSALYNLGSICRLLTFQIHHFFNEMITTIHGILQTDTYLPCRRAATLILTQILEGVDNLMDFQEFLLPTYRLLKNVRETETDERCRVHAENGLKVLNAKVRESLIPKEERMQKEIKIFGIKDEEKTKKASILEL</sequence>